<sequence>MDWKVTTILQLAFSVFVFLFLLSSLFIAALGRKDSRKSTRLRACTLLYAIAAAVTSHFWSRANGQLESETQLISTLTIWNSAASFAAWPLTSESSRCSGVAVVAITVTTIVFGRFHSSLACVVAVCGSNVLVLSGIVLFQLHHARREQLEIYGGICLLFIVYFVWFAALALAEGSDTLARYLVKKIITTPSPADAVADLVKIWYTTCVPTVALSCYASLRILALNVVKYGGKISTAALPWRKMLQHGLVSDPEAPSVTPGHRSSMSESLQGSGTQLQQFRPLQNPRPPSAGSKLTTPSSHGPAAVPAGPLDPSPTKSLRE</sequence>
<evidence type="ECO:0000256" key="1">
    <source>
        <dbReference type="SAM" id="MobiDB-lite"/>
    </source>
</evidence>
<organism evidence="3 4">
    <name type="scientific">Metarhizium rileyi (strain RCEF 4871)</name>
    <name type="common">Nomuraea rileyi</name>
    <dbReference type="NCBI Taxonomy" id="1649241"/>
    <lineage>
        <taxon>Eukaryota</taxon>
        <taxon>Fungi</taxon>
        <taxon>Dikarya</taxon>
        <taxon>Ascomycota</taxon>
        <taxon>Pezizomycotina</taxon>
        <taxon>Sordariomycetes</taxon>
        <taxon>Hypocreomycetidae</taxon>
        <taxon>Hypocreales</taxon>
        <taxon>Clavicipitaceae</taxon>
        <taxon>Metarhizium</taxon>
    </lineage>
</organism>
<feature type="transmembrane region" description="Helical" evidence="2">
    <location>
        <begin position="43"/>
        <end position="60"/>
    </location>
</feature>
<feature type="transmembrane region" description="Helical" evidence="2">
    <location>
        <begin position="202"/>
        <end position="223"/>
    </location>
</feature>
<keyword evidence="2" id="KW-1133">Transmembrane helix</keyword>
<evidence type="ECO:0000313" key="4">
    <source>
        <dbReference type="Proteomes" id="UP000317257"/>
    </source>
</evidence>
<dbReference type="Proteomes" id="UP000317257">
    <property type="component" value="Unassembled WGS sequence"/>
</dbReference>
<accession>A0A5C6G5E2</accession>
<keyword evidence="2" id="KW-0472">Membrane</keyword>
<feature type="compositionally biased region" description="Polar residues" evidence="1">
    <location>
        <begin position="261"/>
        <end position="281"/>
    </location>
</feature>
<feature type="transmembrane region" description="Helical" evidence="2">
    <location>
        <begin position="12"/>
        <end position="31"/>
    </location>
</feature>
<dbReference type="AlphaFoldDB" id="A0A5C6G5E2"/>
<feature type="transmembrane region" description="Helical" evidence="2">
    <location>
        <begin position="151"/>
        <end position="172"/>
    </location>
</feature>
<evidence type="ECO:0000256" key="2">
    <source>
        <dbReference type="SAM" id="Phobius"/>
    </source>
</evidence>
<feature type="transmembrane region" description="Helical" evidence="2">
    <location>
        <begin position="72"/>
        <end position="90"/>
    </location>
</feature>
<feature type="transmembrane region" description="Helical" evidence="2">
    <location>
        <begin position="122"/>
        <end position="139"/>
    </location>
</feature>
<feature type="transmembrane region" description="Helical" evidence="2">
    <location>
        <begin position="97"/>
        <end position="116"/>
    </location>
</feature>
<protein>
    <submittedName>
        <fullName evidence="3">Uncharacterized protein</fullName>
    </submittedName>
</protein>
<keyword evidence="2" id="KW-0812">Transmembrane</keyword>
<evidence type="ECO:0000313" key="3">
    <source>
        <dbReference type="EMBL" id="TWU71728.1"/>
    </source>
</evidence>
<name>A0A5C6G5E2_METRR</name>
<gene>
    <name evidence="3" type="ORF">ED733_002173</name>
</gene>
<reference evidence="4" key="1">
    <citation type="submission" date="2018-12" db="EMBL/GenBank/DDBJ databases">
        <title>The complete genome of Metarhizium rileyi, a key fungal pathogen of Lepidoptera.</title>
        <authorList>
            <person name="Binneck E."/>
            <person name="Lastra C.C.L."/>
            <person name="Sosa-Gomez D.R."/>
        </authorList>
    </citation>
    <scope>NUCLEOTIDE SEQUENCE [LARGE SCALE GENOMIC DNA]</scope>
    <source>
        <strain evidence="4">Cep018-CH2</strain>
    </source>
</reference>
<comment type="caution">
    <text evidence="3">The sequence shown here is derived from an EMBL/GenBank/DDBJ whole genome shotgun (WGS) entry which is preliminary data.</text>
</comment>
<proteinExistence type="predicted"/>
<feature type="region of interest" description="Disordered" evidence="1">
    <location>
        <begin position="251"/>
        <end position="320"/>
    </location>
</feature>
<dbReference type="EMBL" id="SBHS01000038">
    <property type="protein sequence ID" value="TWU71728.1"/>
    <property type="molecule type" value="Genomic_DNA"/>
</dbReference>